<accession>A0A8X9A4I2</accession>
<dbReference type="Pfam" id="PF08235">
    <property type="entry name" value="LNS2"/>
    <property type="match status" value="2"/>
</dbReference>
<dbReference type="InterPro" id="IPR026058">
    <property type="entry name" value="LIPIN"/>
</dbReference>
<feature type="compositionally biased region" description="Polar residues" evidence="5">
    <location>
        <begin position="235"/>
        <end position="247"/>
    </location>
</feature>
<sequence length="821" mass="90692">MDVVGKVSSILTQGMYSVATPFHPFGGAVDIIVVKQQDGTFRSTPWYVRFGKFQGVLKGAEKIVQVEVNGVEADFHMYLDNSGEAYFIREVDEGSNGLDNLEGGVCSNHCNSFHDGVGEFSGQDNDKEDAHLNIRAEKLRRVESDAAAYVFYEFSDEHTSVEGSPKISEYSPSRYDTLDSVEHALESQESNSEVVLVSVDGHILTAPISSSEKTAENVQLSTPQFHLGPGGGTEEYNSGEGNLASDSLSDIHRVGDTCETNSLSSEHHQARDAQHTGGTQDKTNSDKLCIESSPDNNSIGMERKDTFQSCLELSQLAIHSNQENPCSSIKIDETTGCPINDSSPDLHVEATTQGKYGCGMDYDGCSDRLRVQIPSNDQGSHEQVDVKKNQSDMEDPAAPESCKGKLVRISTEAPVEFPRSDGITALEISLCGNLLHAGMGSRAADTVFNANLISPEEFKASGEFIIKNQNLIVRIQGKYLPWRKAAHVVLGIAAFDFELLVNPNDVIHVDIGMTDVEDDDSGMPLTPSRRWRLWPIPFRKVKTLEHTSSMSSEEAYLDSEAVSPSHSTSTTSGYPATDSPRKQIIRTNVPNTDQIESLNLKEGQNMVNFVFSTLVLGPQKVEAHIYLWKWNTRIVISDVDGTITKSDVLGQFMPLVGKDWTHSGIAHLFSAIKDGKSLPTGPVVISPDGLFPSLYREGIFFLLDKSILWIAVIRRAPHEFKIACLEDIKALFPPEYNPFYAGFGNRDTDELSYRKIGIPKGKIFIINPKGEVAINHCIDLKSYTSLHTLVNDMFPSTSMVEQEDYNSWNYWKMPLFDLDNM</sequence>
<evidence type="ECO:0000259" key="6">
    <source>
        <dbReference type="SMART" id="SM00775"/>
    </source>
</evidence>
<name>A0A8X9A4I2_SALSN</name>
<comment type="similarity">
    <text evidence="2">Belongs to the lipin family.</text>
</comment>
<protein>
    <recommendedName>
        <fullName evidence="3">phosphatidate phosphatase</fullName>
        <ecNumber evidence="3">3.1.3.4</ecNumber>
    </recommendedName>
</protein>
<dbReference type="EMBL" id="PNBA02000004">
    <property type="protein sequence ID" value="KAG6427391.1"/>
    <property type="molecule type" value="Genomic_DNA"/>
</dbReference>
<dbReference type="SUPFAM" id="SSF56784">
    <property type="entry name" value="HAD-like"/>
    <property type="match status" value="1"/>
</dbReference>
<organism evidence="7">
    <name type="scientific">Salvia splendens</name>
    <name type="common">Scarlet sage</name>
    <dbReference type="NCBI Taxonomy" id="180675"/>
    <lineage>
        <taxon>Eukaryota</taxon>
        <taxon>Viridiplantae</taxon>
        <taxon>Streptophyta</taxon>
        <taxon>Embryophyta</taxon>
        <taxon>Tracheophyta</taxon>
        <taxon>Spermatophyta</taxon>
        <taxon>Magnoliopsida</taxon>
        <taxon>eudicotyledons</taxon>
        <taxon>Gunneridae</taxon>
        <taxon>Pentapetalae</taxon>
        <taxon>asterids</taxon>
        <taxon>lamiids</taxon>
        <taxon>Lamiales</taxon>
        <taxon>Lamiaceae</taxon>
        <taxon>Nepetoideae</taxon>
        <taxon>Mentheae</taxon>
        <taxon>Salviinae</taxon>
        <taxon>Salvia</taxon>
        <taxon>Salvia subgen. Calosphace</taxon>
        <taxon>core Calosphace</taxon>
    </lineage>
</organism>
<gene>
    <name evidence="7" type="ORF">SASPL_111635</name>
</gene>
<proteinExistence type="inferred from homology"/>
<feature type="domain" description="LNS2/PITP" evidence="6">
    <location>
        <begin position="634"/>
        <end position="775"/>
    </location>
</feature>
<feature type="compositionally biased region" description="Basic and acidic residues" evidence="5">
    <location>
        <begin position="265"/>
        <end position="274"/>
    </location>
</feature>
<dbReference type="InterPro" id="IPR036412">
    <property type="entry name" value="HAD-like_sf"/>
</dbReference>
<feature type="compositionally biased region" description="Polar residues" evidence="5">
    <location>
        <begin position="208"/>
        <end position="224"/>
    </location>
</feature>
<feature type="region of interest" description="Disordered" evidence="5">
    <location>
        <begin position="261"/>
        <end position="301"/>
    </location>
</feature>
<dbReference type="Pfam" id="PF04571">
    <property type="entry name" value="Lipin_N"/>
    <property type="match status" value="1"/>
</dbReference>
<keyword evidence="4" id="KW-0378">Hydrolase</keyword>
<feature type="region of interest" description="Disordered" evidence="5">
    <location>
        <begin position="555"/>
        <end position="580"/>
    </location>
</feature>
<evidence type="ECO:0000256" key="5">
    <source>
        <dbReference type="SAM" id="MobiDB-lite"/>
    </source>
</evidence>
<dbReference type="PANTHER" id="PTHR12181:SF59">
    <property type="entry name" value="PHOSPHATIDATE PHOSPHATASE PAH1"/>
    <property type="match status" value="1"/>
</dbReference>
<dbReference type="Proteomes" id="UP000298416">
    <property type="component" value="Unassembled WGS sequence"/>
</dbReference>
<evidence type="ECO:0000256" key="4">
    <source>
        <dbReference type="ARBA" id="ARBA00022801"/>
    </source>
</evidence>
<dbReference type="GO" id="GO:0008195">
    <property type="term" value="F:phosphatidate phosphatase activity"/>
    <property type="evidence" value="ECO:0007669"/>
    <property type="project" value="UniProtKB-EC"/>
</dbReference>
<feature type="compositionally biased region" description="Basic and acidic residues" evidence="5">
    <location>
        <begin position="379"/>
        <end position="391"/>
    </location>
</feature>
<evidence type="ECO:0000256" key="3">
    <source>
        <dbReference type="ARBA" id="ARBA00012638"/>
    </source>
</evidence>
<dbReference type="Pfam" id="PF16876">
    <property type="entry name" value="Lipin_mid"/>
    <property type="match status" value="1"/>
</dbReference>
<dbReference type="AlphaFoldDB" id="A0A8X9A4I2"/>
<dbReference type="InterPro" id="IPR013209">
    <property type="entry name" value="LNS2"/>
</dbReference>
<dbReference type="InterPro" id="IPR031703">
    <property type="entry name" value="Lipin_mid"/>
</dbReference>
<dbReference type="SMART" id="SM00775">
    <property type="entry name" value="LNS2"/>
    <property type="match status" value="1"/>
</dbReference>
<dbReference type="InterPro" id="IPR007651">
    <property type="entry name" value="Lipin_N"/>
</dbReference>
<evidence type="ECO:0000256" key="2">
    <source>
        <dbReference type="ARBA" id="ARBA00005476"/>
    </source>
</evidence>
<evidence type="ECO:0000313" key="8">
    <source>
        <dbReference type="Proteomes" id="UP000298416"/>
    </source>
</evidence>
<dbReference type="InterPro" id="IPR031315">
    <property type="entry name" value="LNS2/PITP"/>
</dbReference>
<dbReference type="PANTHER" id="PTHR12181">
    <property type="entry name" value="LIPIN"/>
    <property type="match status" value="1"/>
</dbReference>
<evidence type="ECO:0000313" key="7">
    <source>
        <dbReference type="EMBL" id="KAG6427391.1"/>
    </source>
</evidence>
<comment type="caution">
    <text evidence="7">The sequence shown here is derived from an EMBL/GenBank/DDBJ whole genome shotgun (WGS) entry which is preliminary data.</text>
</comment>
<feature type="region of interest" description="Disordered" evidence="5">
    <location>
        <begin position="208"/>
        <end position="247"/>
    </location>
</feature>
<keyword evidence="8" id="KW-1185">Reference proteome</keyword>
<feature type="region of interest" description="Disordered" evidence="5">
    <location>
        <begin position="375"/>
        <end position="399"/>
    </location>
</feature>
<reference evidence="7" key="2">
    <citation type="submission" date="2020-08" db="EMBL/GenBank/DDBJ databases">
        <title>Plant Genome Project.</title>
        <authorList>
            <person name="Zhang R.-G."/>
        </authorList>
    </citation>
    <scope>NUCLEOTIDE SEQUENCE</scope>
    <source>
        <strain evidence="7">Huo1</strain>
        <tissue evidence="7">Leaf</tissue>
    </source>
</reference>
<dbReference type="EC" id="3.1.3.4" evidence="3"/>
<comment type="cofactor">
    <cofactor evidence="1">
        <name>Mg(2+)</name>
        <dbReference type="ChEBI" id="CHEBI:18420"/>
    </cofactor>
</comment>
<reference evidence="7" key="1">
    <citation type="submission" date="2018-01" db="EMBL/GenBank/DDBJ databases">
        <authorList>
            <person name="Mao J.F."/>
        </authorList>
    </citation>
    <scope>NUCLEOTIDE SEQUENCE</scope>
    <source>
        <strain evidence="7">Huo1</strain>
        <tissue evidence="7">Leaf</tissue>
    </source>
</reference>
<feature type="compositionally biased region" description="Polar residues" evidence="5">
    <location>
        <begin position="562"/>
        <end position="574"/>
    </location>
</feature>
<evidence type="ECO:0000256" key="1">
    <source>
        <dbReference type="ARBA" id="ARBA00001946"/>
    </source>
</evidence>